<sequence length="45" mass="5231">MSWNVILLGTIFKMGILGGIEKRKRITAWTYEKNTIISLFQNLEC</sequence>
<reference evidence="1 2" key="1">
    <citation type="submission" date="2013-01" db="EMBL/GenBank/DDBJ databases">
        <authorList>
            <person name="Harkins D.M."/>
            <person name="Durkin A.S."/>
            <person name="Brinkac L.M."/>
            <person name="Haft D.H."/>
            <person name="Selengut J.D."/>
            <person name="Sanka R."/>
            <person name="DePew J."/>
            <person name="Purushe J."/>
            <person name="Tulsiani S.M."/>
            <person name="Graham G.C."/>
            <person name="Burns M.-A."/>
            <person name="Dohnt M.F."/>
            <person name="Smythe L.D."/>
            <person name="McKay D.B."/>
            <person name="Craig S.B."/>
            <person name="Vinetz J.M."/>
            <person name="Sutton G.G."/>
            <person name="Nierman W.C."/>
            <person name="Fouts D.E."/>
        </authorList>
    </citation>
    <scope>NUCLEOTIDE SEQUENCE [LARGE SCALE GENOMIC DNA]</scope>
    <source>
        <strain evidence="1 2">LT2116</strain>
    </source>
</reference>
<accession>M3GTE5</accession>
<name>M3GTE5_9LEPT</name>
<proteinExistence type="predicted"/>
<comment type="caution">
    <text evidence="1">The sequence shown here is derived from an EMBL/GenBank/DDBJ whole genome shotgun (WGS) entry which is preliminary data.</text>
</comment>
<protein>
    <submittedName>
        <fullName evidence="1">Uncharacterized protein</fullName>
    </submittedName>
</protein>
<gene>
    <name evidence="1" type="ORF">LEP1GSC188_2509</name>
</gene>
<dbReference type="EMBL" id="AHOR02000061">
    <property type="protein sequence ID" value="EMF80181.1"/>
    <property type="molecule type" value="Genomic_DNA"/>
</dbReference>
<dbReference type="Proteomes" id="UP000011770">
    <property type="component" value="Unassembled WGS sequence"/>
</dbReference>
<evidence type="ECO:0000313" key="1">
    <source>
        <dbReference type="EMBL" id="EMF80181.1"/>
    </source>
</evidence>
<evidence type="ECO:0000313" key="2">
    <source>
        <dbReference type="Proteomes" id="UP000011770"/>
    </source>
</evidence>
<organism evidence="1 2">
    <name type="scientific">Leptospira weilii serovar Topaz str. LT2116</name>
    <dbReference type="NCBI Taxonomy" id="1088540"/>
    <lineage>
        <taxon>Bacteria</taxon>
        <taxon>Pseudomonadati</taxon>
        <taxon>Spirochaetota</taxon>
        <taxon>Spirochaetia</taxon>
        <taxon>Leptospirales</taxon>
        <taxon>Leptospiraceae</taxon>
        <taxon>Leptospira</taxon>
    </lineage>
</organism>
<dbReference type="AlphaFoldDB" id="M3GTE5"/>